<proteinExistence type="predicted"/>
<keyword evidence="2" id="KW-1185">Reference proteome</keyword>
<organism evidence="1 2">
    <name type="scientific">Anas platyrhynchos</name>
    <name type="common">Mallard</name>
    <name type="synonym">Anas boschas</name>
    <dbReference type="NCBI Taxonomy" id="8839"/>
    <lineage>
        <taxon>Eukaryota</taxon>
        <taxon>Metazoa</taxon>
        <taxon>Chordata</taxon>
        <taxon>Craniata</taxon>
        <taxon>Vertebrata</taxon>
        <taxon>Euteleostomi</taxon>
        <taxon>Archelosauria</taxon>
        <taxon>Archosauria</taxon>
        <taxon>Dinosauria</taxon>
        <taxon>Saurischia</taxon>
        <taxon>Theropoda</taxon>
        <taxon>Coelurosauria</taxon>
        <taxon>Aves</taxon>
        <taxon>Neognathae</taxon>
        <taxon>Galloanserae</taxon>
        <taxon>Anseriformes</taxon>
        <taxon>Anatidae</taxon>
        <taxon>Anatinae</taxon>
        <taxon>Anas</taxon>
    </lineage>
</organism>
<dbReference type="EMBL" id="KB742750">
    <property type="protein sequence ID" value="EOB04777.1"/>
    <property type="molecule type" value="Genomic_DNA"/>
</dbReference>
<accession>R0K4W5</accession>
<evidence type="ECO:0000313" key="1">
    <source>
        <dbReference type="EMBL" id="EOB04777.1"/>
    </source>
</evidence>
<name>R0K4W5_ANAPL</name>
<dbReference type="AlphaFoldDB" id="R0K4W5"/>
<reference evidence="2" key="1">
    <citation type="journal article" date="2013" name="Nat. Genet.">
        <title>The duck genome and transcriptome provide insight into an avian influenza virus reservoir species.</title>
        <authorList>
            <person name="Huang Y."/>
            <person name="Li Y."/>
            <person name="Burt D.W."/>
            <person name="Chen H."/>
            <person name="Zhang Y."/>
            <person name="Qian W."/>
            <person name="Kim H."/>
            <person name="Gan S."/>
            <person name="Zhao Y."/>
            <person name="Li J."/>
            <person name="Yi K."/>
            <person name="Feng H."/>
            <person name="Zhu P."/>
            <person name="Li B."/>
            <person name="Liu Q."/>
            <person name="Fairley S."/>
            <person name="Magor K.E."/>
            <person name="Du Z."/>
            <person name="Hu X."/>
            <person name="Goodman L."/>
            <person name="Tafer H."/>
            <person name="Vignal A."/>
            <person name="Lee T."/>
            <person name="Kim K.W."/>
            <person name="Sheng Z."/>
            <person name="An Y."/>
            <person name="Searle S."/>
            <person name="Herrero J."/>
            <person name="Groenen M.A."/>
            <person name="Crooijmans R.P."/>
            <person name="Faraut T."/>
            <person name="Cai Q."/>
            <person name="Webster R.G."/>
            <person name="Aldridge J.R."/>
            <person name="Warren W.C."/>
            <person name="Bartschat S."/>
            <person name="Kehr S."/>
            <person name="Marz M."/>
            <person name="Stadler P.F."/>
            <person name="Smith J."/>
            <person name="Kraus R.H."/>
            <person name="Zhao Y."/>
            <person name="Ren L."/>
            <person name="Fei J."/>
            <person name="Morisson M."/>
            <person name="Kaiser P."/>
            <person name="Griffin D.K."/>
            <person name="Rao M."/>
            <person name="Pitel F."/>
            <person name="Wang J."/>
            <person name="Li N."/>
        </authorList>
    </citation>
    <scope>NUCLEOTIDE SEQUENCE [LARGE SCALE GENOMIC DNA]</scope>
</reference>
<protein>
    <submittedName>
        <fullName evidence="1">Uncharacterized protein</fullName>
    </submittedName>
</protein>
<evidence type="ECO:0000313" key="2">
    <source>
        <dbReference type="Proteomes" id="UP000296049"/>
    </source>
</evidence>
<gene>
    <name evidence="1" type="ORF">Anapl_03238</name>
</gene>
<sequence>MQLLNLILQLACPHGLKNNVAFVFLMDHFHTVSAAKHFAARARRLCKPAWLLLGWILGQEQSLWMEKDAPPHAHYLAGGHQGVRDLMQDVVTLPTITSKSCCNCSIEGISEKGRQGSCTEHHVHQQNSCTIRLSPLLPHLSDLNLLPNPALRVSVFINLSENASPDELSQLVNRRERRRVLFLYANRNTPSPQLSLPLLAEECKPPQSLGCSSNVGLLAAAPGTMQKLGQQPGAAAHSQLSTSQEKIGAAVLKHTWKASAASHRSLGLQNSAQKKFLSQDVKPMPCTYVPAAGAAARRFPSQQGTTAAPQQPLCTLLRAGGRWTDPQLHKCQKGNVAGQIPSCTGGPSAKKHLFELWCFQEERNPQNKLNKLGQFALELSYPEQQSILFLSAVAAQMKGQEELFTDEDSNTILIIQTQEAVFQSCLKVKASSDKIRQAVMESVLRRSDLR</sequence>
<dbReference type="Proteomes" id="UP000296049">
    <property type="component" value="Unassembled WGS sequence"/>
</dbReference>